<dbReference type="PANTHER" id="PTHR43639:SF1">
    <property type="entry name" value="SHORT-CHAIN DEHYDROGENASE_REDUCTASE FAMILY PROTEIN"/>
    <property type="match status" value="1"/>
</dbReference>
<evidence type="ECO:0000256" key="2">
    <source>
        <dbReference type="ARBA" id="ARBA00023002"/>
    </source>
</evidence>
<organism evidence="3 4">
    <name type="scientific">Novosphingobium hassiacum</name>
    <dbReference type="NCBI Taxonomy" id="173676"/>
    <lineage>
        <taxon>Bacteria</taxon>
        <taxon>Pseudomonadati</taxon>
        <taxon>Pseudomonadota</taxon>
        <taxon>Alphaproteobacteria</taxon>
        <taxon>Sphingomonadales</taxon>
        <taxon>Sphingomonadaceae</taxon>
        <taxon>Novosphingobium</taxon>
    </lineage>
</organism>
<reference evidence="3 4" key="1">
    <citation type="submission" date="2020-08" db="EMBL/GenBank/DDBJ databases">
        <title>Genomic Encyclopedia of Type Strains, Phase IV (KMG-IV): sequencing the most valuable type-strain genomes for metagenomic binning, comparative biology and taxonomic classification.</title>
        <authorList>
            <person name="Goeker M."/>
        </authorList>
    </citation>
    <scope>NUCLEOTIDE SEQUENCE [LARGE SCALE GENOMIC DNA]</scope>
    <source>
        <strain evidence="3 4">DSM 14552</strain>
    </source>
</reference>
<dbReference type="Pfam" id="PF13561">
    <property type="entry name" value="adh_short_C2"/>
    <property type="match status" value="1"/>
</dbReference>
<dbReference type="Gene3D" id="3.40.50.720">
    <property type="entry name" value="NAD(P)-binding Rossmann-like Domain"/>
    <property type="match status" value="1"/>
</dbReference>
<name>A0A7W5ZSH0_9SPHN</name>
<dbReference type="PANTHER" id="PTHR43639">
    <property type="entry name" value="OXIDOREDUCTASE, SHORT-CHAIN DEHYDROGENASE/REDUCTASE FAMILY (AFU_ORTHOLOGUE AFUA_5G02870)"/>
    <property type="match status" value="1"/>
</dbReference>
<dbReference type="GO" id="GO:0016491">
    <property type="term" value="F:oxidoreductase activity"/>
    <property type="evidence" value="ECO:0007669"/>
    <property type="project" value="UniProtKB-KW"/>
</dbReference>
<dbReference type="InterPro" id="IPR036291">
    <property type="entry name" value="NAD(P)-bd_dom_sf"/>
</dbReference>
<comment type="similarity">
    <text evidence="1">Belongs to the short-chain dehydrogenases/reductases (SDR) family.</text>
</comment>
<gene>
    <name evidence="3" type="ORF">GGQ88_000420</name>
</gene>
<evidence type="ECO:0000313" key="3">
    <source>
        <dbReference type="EMBL" id="MBB3859180.1"/>
    </source>
</evidence>
<protein>
    <submittedName>
        <fullName evidence="3">NAD(P)-dependent dehydrogenase (Short-subunit alcohol dehydrogenase family)</fullName>
    </submittedName>
</protein>
<sequence>MAGARPLALITGGWRRIGGAIARKLGSEGWDLALHAHHEGSFDTEFKAQLEWLGAVVHPVAGDLDDPAFATRLLAEVGEAAGRPPELLVNSASLFHDDRAETITAEELEQHFRVNLFAPMLLTRAFAEALGERTGSVVNILDQRVMNPVPDQISYTLSKQALHASVRTLARAMAPRVRINGVAPGLILPTSDYDAAQWHRLEQIMPLNRLPGADEIADAVHYLATARSVTGQTIFVDAGANLESYPRDFVYMEK</sequence>
<proteinExistence type="inferred from homology"/>
<keyword evidence="4" id="KW-1185">Reference proteome</keyword>
<accession>A0A7W5ZSH0</accession>
<dbReference type="Proteomes" id="UP000562395">
    <property type="component" value="Unassembled WGS sequence"/>
</dbReference>
<dbReference type="PRINTS" id="PR00081">
    <property type="entry name" value="GDHRDH"/>
</dbReference>
<dbReference type="InterPro" id="IPR002347">
    <property type="entry name" value="SDR_fam"/>
</dbReference>
<dbReference type="SUPFAM" id="SSF51735">
    <property type="entry name" value="NAD(P)-binding Rossmann-fold domains"/>
    <property type="match status" value="1"/>
</dbReference>
<evidence type="ECO:0000313" key="4">
    <source>
        <dbReference type="Proteomes" id="UP000562395"/>
    </source>
</evidence>
<dbReference type="EMBL" id="JACICY010000001">
    <property type="protein sequence ID" value="MBB3859180.1"/>
    <property type="molecule type" value="Genomic_DNA"/>
</dbReference>
<comment type="caution">
    <text evidence="3">The sequence shown here is derived from an EMBL/GenBank/DDBJ whole genome shotgun (WGS) entry which is preliminary data.</text>
</comment>
<dbReference type="RefSeq" id="WP_183611361.1">
    <property type="nucleotide sequence ID" value="NZ_JACICY010000001.1"/>
</dbReference>
<evidence type="ECO:0000256" key="1">
    <source>
        <dbReference type="ARBA" id="ARBA00006484"/>
    </source>
</evidence>
<dbReference type="AlphaFoldDB" id="A0A7W5ZSH0"/>
<keyword evidence="2" id="KW-0560">Oxidoreductase</keyword>